<dbReference type="AlphaFoldDB" id="A0A2D6YFR6"/>
<reference evidence="3" key="1">
    <citation type="submission" date="2017-09" db="EMBL/GenBank/DDBJ databases">
        <title>The Reconstruction of 2,631 Draft Metagenome-Assembled Genomes from the Global Oceans.</title>
        <authorList>
            <person name="Tully B.J."/>
            <person name="Graham E.D."/>
            <person name="Heidelberg J.F."/>
        </authorList>
    </citation>
    <scope>NUCLEOTIDE SEQUENCE [LARGE SCALE GENOMIC DNA]</scope>
</reference>
<feature type="chain" id="PRO_5014608855" description="DUF3015 domain-containing protein" evidence="1">
    <location>
        <begin position="21"/>
        <end position="156"/>
    </location>
</feature>
<feature type="signal peptide" evidence="1">
    <location>
        <begin position="1"/>
        <end position="20"/>
    </location>
</feature>
<comment type="caution">
    <text evidence="2">The sequence shown here is derived from an EMBL/GenBank/DDBJ whole genome shotgun (WGS) entry which is preliminary data.</text>
</comment>
<name>A0A2D6YFR6_9DELT</name>
<dbReference type="EMBL" id="NZEX01000006">
    <property type="protein sequence ID" value="MAH61980.1"/>
    <property type="molecule type" value="Genomic_DNA"/>
</dbReference>
<dbReference type="Pfam" id="PF11220">
    <property type="entry name" value="DUF3015"/>
    <property type="match status" value="1"/>
</dbReference>
<accession>A0A2D6YFR6</accession>
<evidence type="ECO:0000313" key="3">
    <source>
        <dbReference type="Proteomes" id="UP000226525"/>
    </source>
</evidence>
<sequence length="156" mass="17328">MRSSLLLTSLFFLGVAESFAGCEGTMMGATSEDPLLSSVDLTFSPIYSSATTSGTSNCPNWEITLQERFARWQFLVANQSMLEEEIATGHGPHSEALGALYYCSEIGQQQFGNFLRLHQERIDFHLQNTGQVEVLVPVLSQWIQSHPSLRHECKVG</sequence>
<organism evidence="2 3">
    <name type="scientific">SAR324 cluster bacterium</name>
    <dbReference type="NCBI Taxonomy" id="2024889"/>
    <lineage>
        <taxon>Bacteria</taxon>
        <taxon>Deltaproteobacteria</taxon>
        <taxon>SAR324 cluster</taxon>
    </lineage>
</organism>
<proteinExistence type="predicted"/>
<dbReference type="Proteomes" id="UP000226525">
    <property type="component" value="Unassembled WGS sequence"/>
</dbReference>
<evidence type="ECO:0000313" key="2">
    <source>
        <dbReference type="EMBL" id="MAH61980.1"/>
    </source>
</evidence>
<protein>
    <recommendedName>
        <fullName evidence="4">DUF3015 domain-containing protein</fullName>
    </recommendedName>
</protein>
<evidence type="ECO:0008006" key="4">
    <source>
        <dbReference type="Google" id="ProtNLM"/>
    </source>
</evidence>
<dbReference type="InterPro" id="IPR021383">
    <property type="entry name" value="DUF3015"/>
</dbReference>
<keyword evidence="1" id="KW-0732">Signal</keyword>
<gene>
    <name evidence="2" type="ORF">CMN54_00740</name>
</gene>
<evidence type="ECO:0000256" key="1">
    <source>
        <dbReference type="SAM" id="SignalP"/>
    </source>
</evidence>